<gene>
    <name evidence="1" type="ORF">EBO15_27200</name>
</gene>
<proteinExistence type="predicted"/>
<dbReference type="EMBL" id="RFFG01000057">
    <property type="protein sequence ID" value="RMI40189.1"/>
    <property type="molecule type" value="Genomic_DNA"/>
</dbReference>
<sequence>MGVARPGEGFPGVGWWLEDPERWETLRFEAAHDEEDVPFDRRWRDRGEVLDALVAVPGPVDHAFARFLLEQEILFHDHAWGFNYGAEIAALLVAEHQRPEDVWILWEAIGTSFDTWCGLPHDLLLAGGGKASAIAYVAASDHDARDGLLEHLRESEEMTGEEAAAFVAARREYYAKVYLGGQ</sequence>
<name>A0A3M2LRW6_9ACTN</name>
<evidence type="ECO:0000313" key="1">
    <source>
        <dbReference type="EMBL" id="RMI40189.1"/>
    </source>
</evidence>
<reference evidence="1 2" key="1">
    <citation type="submission" date="2018-10" db="EMBL/GenBank/DDBJ databases">
        <title>Isolation from soil.</title>
        <authorList>
            <person name="Hu J."/>
        </authorList>
    </citation>
    <scope>NUCLEOTIDE SEQUENCE [LARGE SCALE GENOMIC DNA]</scope>
    <source>
        <strain evidence="1 2">NEAU-Ht49</strain>
    </source>
</reference>
<dbReference type="Proteomes" id="UP000282674">
    <property type="component" value="Unassembled WGS sequence"/>
</dbReference>
<keyword evidence="2" id="KW-1185">Reference proteome</keyword>
<comment type="caution">
    <text evidence="1">The sequence shown here is derived from an EMBL/GenBank/DDBJ whole genome shotgun (WGS) entry which is preliminary data.</text>
</comment>
<evidence type="ECO:0000313" key="2">
    <source>
        <dbReference type="Proteomes" id="UP000282674"/>
    </source>
</evidence>
<dbReference type="AlphaFoldDB" id="A0A3M2LRW6"/>
<organism evidence="1 2">
    <name type="scientific">Actinomadura harenae</name>
    <dbReference type="NCBI Taxonomy" id="2483351"/>
    <lineage>
        <taxon>Bacteria</taxon>
        <taxon>Bacillati</taxon>
        <taxon>Actinomycetota</taxon>
        <taxon>Actinomycetes</taxon>
        <taxon>Streptosporangiales</taxon>
        <taxon>Thermomonosporaceae</taxon>
        <taxon>Actinomadura</taxon>
    </lineage>
</organism>
<protein>
    <submittedName>
        <fullName evidence="1">Uncharacterized protein</fullName>
    </submittedName>
</protein>
<accession>A0A3M2LRW6</accession>